<protein>
    <recommendedName>
        <fullName evidence="3">Chloramphenicol acetyltransferase</fullName>
    </recommendedName>
</protein>
<dbReference type="OrthoDB" id="9801766at2"/>
<dbReference type="Proteomes" id="UP000321595">
    <property type="component" value="Chromosome"/>
</dbReference>
<dbReference type="SUPFAM" id="SSF52777">
    <property type="entry name" value="CoA-dependent acyltransferases"/>
    <property type="match status" value="1"/>
</dbReference>
<dbReference type="EMBL" id="CP042467">
    <property type="protein sequence ID" value="QED28364.1"/>
    <property type="molecule type" value="Genomic_DNA"/>
</dbReference>
<gene>
    <name evidence="1" type="ORF">FRD01_14210</name>
</gene>
<dbReference type="Gene3D" id="3.30.559.10">
    <property type="entry name" value="Chloramphenicol acetyltransferase-like domain"/>
    <property type="match status" value="1"/>
</dbReference>
<name>A0A5B8XS32_9DELT</name>
<reference evidence="1 2" key="1">
    <citation type="submission" date="2019-08" db="EMBL/GenBank/DDBJ databases">
        <authorList>
            <person name="Liang Q."/>
        </authorList>
    </citation>
    <scope>NUCLEOTIDE SEQUENCE [LARGE SCALE GENOMIC DNA]</scope>
    <source>
        <strain evidence="1 2">V1718</strain>
    </source>
</reference>
<dbReference type="SMART" id="SM01059">
    <property type="entry name" value="CAT"/>
    <property type="match status" value="1"/>
</dbReference>
<evidence type="ECO:0008006" key="3">
    <source>
        <dbReference type="Google" id="ProtNLM"/>
    </source>
</evidence>
<proteinExistence type="predicted"/>
<sequence>MKRTKVDIEHSPRKSHFEFFSGFGWPFLDVCARVDVTAALKNRPPSVGVFAICLHRIMAAVHQVPELMQRIEPDGVWQYDSVTPSFTVMGENGVFNYAVAEWDAELESFSARVKAAAEYSNTKDELNLEDDHRADLVFVTCLPWLDFTSIAHPRPMGPAPSPADASVPRIAWGKITEHESRKSMSVALSAHHGLVDGAHLARFYEALADEFA</sequence>
<keyword evidence="2" id="KW-1185">Reference proteome</keyword>
<accession>A0A5B8XS32</accession>
<evidence type="ECO:0000313" key="1">
    <source>
        <dbReference type="EMBL" id="QED28364.1"/>
    </source>
</evidence>
<organism evidence="1 2">
    <name type="scientific">Microvenator marinus</name>
    <dbReference type="NCBI Taxonomy" id="2600177"/>
    <lineage>
        <taxon>Bacteria</taxon>
        <taxon>Deltaproteobacteria</taxon>
        <taxon>Bradymonadales</taxon>
        <taxon>Microvenatoraceae</taxon>
        <taxon>Microvenator</taxon>
    </lineage>
</organism>
<evidence type="ECO:0000313" key="2">
    <source>
        <dbReference type="Proteomes" id="UP000321595"/>
    </source>
</evidence>
<dbReference type="InterPro" id="IPR001707">
    <property type="entry name" value="Cmp_AcTrfase"/>
</dbReference>
<dbReference type="PANTHER" id="PTHR38474:SF1">
    <property type="entry name" value="SLR0299 PROTEIN"/>
    <property type="match status" value="1"/>
</dbReference>
<dbReference type="InterPro" id="IPR023213">
    <property type="entry name" value="CAT-like_dom_sf"/>
</dbReference>
<dbReference type="AlphaFoldDB" id="A0A5B8XS32"/>
<dbReference type="KEGG" id="bbae:FRD01_14210"/>
<dbReference type="GO" id="GO:0008811">
    <property type="term" value="F:chloramphenicol O-acetyltransferase activity"/>
    <property type="evidence" value="ECO:0007669"/>
    <property type="project" value="InterPro"/>
</dbReference>
<dbReference type="RefSeq" id="WP_146960722.1">
    <property type="nucleotide sequence ID" value="NZ_CP042467.1"/>
</dbReference>
<dbReference type="PANTHER" id="PTHR38474">
    <property type="entry name" value="SLR0299 PROTEIN"/>
    <property type="match status" value="1"/>
</dbReference>
<dbReference type="Pfam" id="PF00302">
    <property type="entry name" value="CAT"/>
    <property type="match status" value="1"/>
</dbReference>